<keyword evidence="5" id="KW-1185">Reference proteome</keyword>
<feature type="compositionally biased region" description="Basic and acidic residues" evidence="2">
    <location>
        <begin position="303"/>
        <end position="312"/>
    </location>
</feature>
<name>A0A7J6VQI4_THATH</name>
<evidence type="ECO:0000259" key="3">
    <source>
        <dbReference type="PROSITE" id="PS50090"/>
    </source>
</evidence>
<sequence>MKTKSQASKARVSKVPLKSSSMFSRAINKMANLNEDDSEDSEIVLETPQTPPNQKENNDVGEESREKVLVCNGKDCEVAIKQSNLNFLDYDKDNFLCPHCLCKCAKLEFEQVEKELIFAKKNAQLAEEALTRFLNCSSTDRVERVDNKFSNGNCREGCVESCSNQQVVENEDKCIDSRSLRVVGKSQECGRNDAAVAKERENVERKEVGRCGFQNVEEGNANGNFQVEIGEASGVSLTRTGSAERIGCQEKKSVVDSQDTSVDDCISTLDRVDQELDQLNQLFGQPRPQPSISNDSVMVENGKETEQHRHSEVNYGSQTSKSHHVGTEKANPFTEFRYPKSVIQRRDIDAQYNSASDLSTGPVETTLNQEKANIVSVAQINHHKPAKCSSNPALPASRRRKLVWTDEEEEMLEKAVKVFASKGRKNFSWISILDYGRHVFNETRTPVDLKDKWKSMGKEGWGAK</sequence>
<dbReference type="Proteomes" id="UP000554482">
    <property type="component" value="Unassembled WGS sequence"/>
</dbReference>
<proteinExistence type="predicted"/>
<dbReference type="SUPFAM" id="SSF46689">
    <property type="entry name" value="Homeodomain-like"/>
    <property type="match status" value="1"/>
</dbReference>
<dbReference type="InterPro" id="IPR001005">
    <property type="entry name" value="SANT/Myb"/>
</dbReference>
<keyword evidence="1" id="KW-0175">Coiled coil</keyword>
<dbReference type="AlphaFoldDB" id="A0A7J6VQI4"/>
<dbReference type="PANTHER" id="PTHR47863">
    <property type="entry name" value="RING/FYVE/PHD ZINC FINGER SUPERFAMILY PROTEIN"/>
    <property type="match status" value="1"/>
</dbReference>
<protein>
    <submittedName>
        <fullName evidence="4">Trf-like</fullName>
    </submittedName>
</protein>
<evidence type="ECO:0000256" key="1">
    <source>
        <dbReference type="SAM" id="Coils"/>
    </source>
</evidence>
<evidence type="ECO:0000313" key="5">
    <source>
        <dbReference type="Proteomes" id="UP000554482"/>
    </source>
</evidence>
<comment type="caution">
    <text evidence="4">The sequence shown here is derived from an EMBL/GenBank/DDBJ whole genome shotgun (WGS) entry which is preliminary data.</text>
</comment>
<gene>
    <name evidence="4" type="ORF">FRX31_023788</name>
</gene>
<dbReference type="SMART" id="SM00717">
    <property type="entry name" value="SANT"/>
    <property type="match status" value="1"/>
</dbReference>
<evidence type="ECO:0000313" key="4">
    <source>
        <dbReference type="EMBL" id="KAF5186622.1"/>
    </source>
</evidence>
<feature type="region of interest" description="Disordered" evidence="2">
    <location>
        <begin position="303"/>
        <end position="328"/>
    </location>
</feature>
<reference evidence="4 5" key="1">
    <citation type="submission" date="2020-06" db="EMBL/GenBank/DDBJ databases">
        <title>Transcriptomic and genomic resources for Thalictrum thalictroides and T. hernandezii: Facilitating candidate gene discovery in an emerging model plant lineage.</title>
        <authorList>
            <person name="Arias T."/>
            <person name="Riano-Pachon D.M."/>
            <person name="Di Stilio V.S."/>
        </authorList>
    </citation>
    <scope>NUCLEOTIDE SEQUENCE [LARGE SCALE GENOMIC DNA]</scope>
    <source>
        <strain evidence="5">cv. WT478/WT964</strain>
        <tissue evidence="4">Leaves</tissue>
    </source>
</reference>
<dbReference type="OrthoDB" id="608866at2759"/>
<dbReference type="EMBL" id="JABWDY010029033">
    <property type="protein sequence ID" value="KAF5186622.1"/>
    <property type="molecule type" value="Genomic_DNA"/>
</dbReference>
<evidence type="ECO:0000256" key="2">
    <source>
        <dbReference type="SAM" id="MobiDB-lite"/>
    </source>
</evidence>
<feature type="coiled-coil region" evidence="1">
    <location>
        <begin position="102"/>
        <end position="129"/>
    </location>
</feature>
<dbReference type="Gene3D" id="1.10.10.60">
    <property type="entry name" value="Homeodomain-like"/>
    <property type="match status" value="1"/>
</dbReference>
<accession>A0A7J6VQI4</accession>
<dbReference type="PANTHER" id="PTHR47863:SF4">
    <property type="entry name" value="RING_FYVE_PHD ZINC FINGER SUPERFAMILY PROTEIN"/>
    <property type="match status" value="1"/>
</dbReference>
<dbReference type="PROSITE" id="PS50090">
    <property type="entry name" value="MYB_LIKE"/>
    <property type="match status" value="1"/>
</dbReference>
<feature type="compositionally biased region" description="Acidic residues" evidence="2">
    <location>
        <begin position="34"/>
        <end position="43"/>
    </location>
</feature>
<organism evidence="4 5">
    <name type="scientific">Thalictrum thalictroides</name>
    <name type="common">Rue-anemone</name>
    <name type="synonym">Anemone thalictroides</name>
    <dbReference type="NCBI Taxonomy" id="46969"/>
    <lineage>
        <taxon>Eukaryota</taxon>
        <taxon>Viridiplantae</taxon>
        <taxon>Streptophyta</taxon>
        <taxon>Embryophyta</taxon>
        <taxon>Tracheophyta</taxon>
        <taxon>Spermatophyta</taxon>
        <taxon>Magnoliopsida</taxon>
        <taxon>Ranunculales</taxon>
        <taxon>Ranunculaceae</taxon>
        <taxon>Thalictroideae</taxon>
        <taxon>Thalictrum</taxon>
    </lineage>
</organism>
<feature type="domain" description="Myb-like" evidence="3">
    <location>
        <begin position="396"/>
        <end position="457"/>
    </location>
</feature>
<feature type="region of interest" description="Disordered" evidence="2">
    <location>
        <begin position="28"/>
        <end position="63"/>
    </location>
</feature>
<dbReference type="CDD" id="cd11660">
    <property type="entry name" value="SANT_TRF"/>
    <property type="match status" value="1"/>
</dbReference>
<dbReference type="InterPro" id="IPR009057">
    <property type="entry name" value="Homeodomain-like_sf"/>
</dbReference>